<feature type="signal peptide" evidence="2">
    <location>
        <begin position="1"/>
        <end position="25"/>
    </location>
</feature>
<evidence type="ECO:0000313" key="3">
    <source>
        <dbReference type="EMBL" id="TKK78011.1"/>
    </source>
</evidence>
<name>A0A4U3LQ43_9ACTN</name>
<evidence type="ECO:0000256" key="1">
    <source>
        <dbReference type="SAM" id="MobiDB-lite"/>
    </source>
</evidence>
<feature type="chain" id="PRO_5020823466" evidence="2">
    <location>
        <begin position="26"/>
        <end position="216"/>
    </location>
</feature>
<protein>
    <submittedName>
        <fullName evidence="3">Uncharacterized protein</fullName>
    </submittedName>
</protein>
<dbReference type="Proteomes" id="UP000305836">
    <property type="component" value="Unassembled WGS sequence"/>
</dbReference>
<keyword evidence="4" id="KW-1185">Reference proteome</keyword>
<feature type="compositionally biased region" description="Low complexity" evidence="1">
    <location>
        <begin position="22"/>
        <end position="48"/>
    </location>
</feature>
<gene>
    <name evidence="3" type="ORF">FDA38_23195</name>
</gene>
<dbReference type="RefSeq" id="WP_137256175.1">
    <property type="nucleotide sequence ID" value="NZ_JBHSPQ010000002.1"/>
</dbReference>
<evidence type="ECO:0000313" key="4">
    <source>
        <dbReference type="Proteomes" id="UP000305836"/>
    </source>
</evidence>
<feature type="region of interest" description="Disordered" evidence="1">
    <location>
        <begin position="22"/>
        <end position="55"/>
    </location>
</feature>
<dbReference type="EMBL" id="SZPZ01000003">
    <property type="protein sequence ID" value="TKK78011.1"/>
    <property type="molecule type" value="Genomic_DNA"/>
</dbReference>
<sequence length="216" mass="21411">MMKRSQRIVATVVLAALATTGTAAAQASGPDPKPGAAKSGAAKAGAATKDGKSKPTADAEFAAIAAKLGVTSDRLVAALVAAKRSFTGKTTVTPQAFAAAVAADLGLPVARVKAAVEPLLLKPGRPRAGDKNDKGKEGADDRKNSPFTSNAAAASLASKLGVSQAKAKAALAKLVATPGGITPTSKSFRQIAASLGVSTDRLMVALGELKQSLAKG</sequence>
<feature type="region of interest" description="Disordered" evidence="1">
    <location>
        <begin position="122"/>
        <end position="147"/>
    </location>
</feature>
<comment type="caution">
    <text evidence="3">The sequence shown here is derived from an EMBL/GenBank/DDBJ whole genome shotgun (WGS) entry which is preliminary data.</text>
</comment>
<reference evidence="3 4" key="1">
    <citation type="submission" date="2019-04" db="EMBL/GenBank/DDBJ databases">
        <title>Kribbella sp. NEAU-THZ 27 nov., a novel actinomycete isolated from soil.</title>
        <authorList>
            <person name="Duan L."/>
        </authorList>
    </citation>
    <scope>NUCLEOTIDE SEQUENCE [LARGE SCALE GENOMIC DNA]</scope>
    <source>
        <strain evidence="4">NEAU-THZ27</strain>
    </source>
</reference>
<proteinExistence type="predicted"/>
<evidence type="ECO:0000256" key="2">
    <source>
        <dbReference type="SAM" id="SignalP"/>
    </source>
</evidence>
<feature type="compositionally biased region" description="Basic and acidic residues" evidence="1">
    <location>
        <begin position="127"/>
        <end position="144"/>
    </location>
</feature>
<organism evidence="3 4">
    <name type="scientific">Kribbella jiaozuonensis</name>
    <dbReference type="NCBI Taxonomy" id="2575441"/>
    <lineage>
        <taxon>Bacteria</taxon>
        <taxon>Bacillati</taxon>
        <taxon>Actinomycetota</taxon>
        <taxon>Actinomycetes</taxon>
        <taxon>Propionibacteriales</taxon>
        <taxon>Kribbellaceae</taxon>
        <taxon>Kribbella</taxon>
    </lineage>
</organism>
<accession>A0A4U3LQ43</accession>
<dbReference type="AlphaFoldDB" id="A0A4U3LQ43"/>
<dbReference type="OrthoDB" id="3828939at2"/>
<keyword evidence="2" id="KW-0732">Signal</keyword>